<dbReference type="Gene3D" id="3.90.1150.10">
    <property type="entry name" value="Aspartate Aminotransferase, domain 1"/>
    <property type="match status" value="1"/>
</dbReference>
<dbReference type="GO" id="GO:0008483">
    <property type="term" value="F:transaminase activity"/>
    <property type="evidence" value="ECO:0007669"/>
    <property type="project" value="UniProtKB-KW"/>
</dbReference>
<comment type="similarity">
    <text evidence="2">Belongs to the class-I pyridoxal-phosphate-dependent aminotransferase family.</text>
</comment>
<dbReference type="Proteomes" id="UP001196509">
    <property type="component" value="Unassembled WGS sequence"/>
</dbReference>
<dbReference type="RefSeq" id="WP_220230727.1">
    <property type="nucleotide sequence ID" value="NZ_JAICBX010000005.1"/>
</dbReference>
<sequence length="411" mass="44742">MSDAALLARAPRLARRASRMQASEIRELLKIIEQPGVISFAGGIPDPALFPVDVIRQHYSDILSDPVSAGRALQYSVSEGDADLRDWIVDHMRSRGVACSRDNILITSGSQQALEFTAKLFLSPGDTALVTAPTYLGALQAFAASEPVFQDLDVADIEATAAQVRTRSESDPSDCKFAYVVPDFANPSGETMDLAARRRLLDLAERLDIAIIEDSPYAALRYEGEPVAPIQALDLEGGRSIDESRVVFCGSFSKVFTPGMRLGWVCASRDLIRRLVLIKQSSDLNAPALNQMVVARLTADHFDRQAARAQAHYRAKRDAMLEALSQHMPAHARWSEPEGGMFIWLAAGAGIDTAALLPRAIEEARAAYVPGRAFYADGRTSDAMRLSFSLPDCAQIRAGVERLAELVRQAG</sequence>
<dbReference type="CDD" id="cd00609">
    <property type="entry name" value="AAT_like"/>
    <property type="match status" value="1"/>
</dbReference>
<dbReference type="GO" id="GO:1901605">
    <property type="term" value="P:alpha-amino acid metabolic process"/>
    <property type="evidence" value="ECO:0007669"/>
    <property type="project" value="TreeGrafter"/>
</dbReference>
<dbReference type="InterPro" id="IPR004839">
    <property type="entry name" value="Aminotransferase_I/II_large"/>
</dbReference>
<keyword evidence="5" id="KW-0808">Transferase</keyword>
<dbReference type="SUPFAM" id="SSF53383">
    <property type="entry name" value="PLP-dependent transferases"/>
    <property type="match status" value="1"/>
</dbReference>
<evidence type="ECO:0000256" key="6">
    <source>
        <dbReference type="ARBA" id="ARBA00022898"/>
    </source>
</evidence>
<accession>A0AAE2ZSA6</accession>
<organism evidence="8 9">
    <name type="scientific">Flavimaribacter sediminis</name>
    <dbReference type="NCBI Taxonomy" id="2865987"/>
    <lineage>
        <taxon>Bacteria</taxon>
        <taxon>Pseudomonadati</taxon>
        <taxon>Pseudomonadota</taxon>
        <taxon>Alphaproteobacteria</taxon>
        <taxon>Hyphomicrobiales</taxon>
        <taxon>Rhizobiaceae</taxon>
        <taxon>Flavimaribacter</taxon>
    </lineage>
</organism>
<protein>
    <submittedName>
        <fullName evidence="8">PLP-dependent aminotransferase family protein</fullName>
    </submittedName>
</protein>
<dbReference type="Gene3D" id="3.40.640.10">
    <property type="entry name" value="Type I PLP-dependent aspartate aminotransferase-like (Major domain)"/>
    <property type="match status" value="1"/>
</dbReference>
<feature type="domain" description="Aminotransferase class I/classII large" evidence="7">
    <location>
        <begin position="67"/>
        <end position="403"/>
    </location>
</feature>
<dbReference type="GO" id="GO:0030170">
    <property type="term" value="F:pyridoxal phosphate binding"/>
    <property type="evidence" value="ECO:0007669"/>
    <property type="project" value="InterPro"/>
</dbReference>
<evidence type="ECO:0000256" key="2">
    <source>
        <dbReference type="ARBA" id="ARBA00007441"/>
    </source>
</evidence>
<keyword evidence="6" id="KW-0663">Pyridoxal phosphate</keyword>
<keyword evidence="9" id="KW-1185">Reference proteome</keyword>
<evidence type="ECO:0000313" key="9">
    <source>
        <dbReference type="Proteomes" id="UP001196509"/>
    </source>
</evidence>
<dbReference type="PANTHER" id="PTHR42790">
    <property type="entry name" value="AMINOTRANSFERASE"/>
    <property type="match status" value="1"/>
</dbReference>
<dbReference type="FunFam" id="3.40.640.10:FF:000053">
    <property type="entry name" value="Aminotransferase, class I"/>
    <property type="match status" value="1"/>
</dbReference>
<dbReference type="InterPro" id="IPR050859">
    <property type="entry name" value="Class-I_PLP-dep_aminotransf"/>
</dbReference>
<dbReference type="InterPro" id="IPR015422">
    <property type="entry name" value="PyrdxlP-dep_Trfase_small"/>
</dbReference>
<dbReference type="InterPro" id="IPR015424">
    <property type="entry name" value="PyrdxlP-dep_Trfase"/>
</dbReference>
<comment type="caution">
    <text evidence="8">The sequence shown here is derived from an EMBL/GenBank/DDBJ whole genome shotgun (WGS) entry which is preliminary data.</text>
</comment>
<dbReference type="InterPro" id="IPR015421">
    <property type="entry name" value="PyrdxlP-dep_Trfase_major"/>
</dbReference>
<comment type="subunit">
    <text evidence="3">Homodimer.</text>
</comment>
<evidence type="ECO:0000256" key="1">
    <source>
        <dbReference type="ARBA" id="ARBA00001933"/>
    </source>
</evidence>
<evidence type="ECO:0000256" key="4">
    <source>
        <dbReference type="ARBA" id="ARBA00022576"/>
    </source>
</evidence>
<dbReference type="EMBL" id="JAICBX010000005">
    <property type="protein sequence ID" value="MBW8640002.1"/>
    <property type="molecule type" value="Genomic_DNA"/>
</dbReference>
<evidence type="ECO:0000256" key="3">
    <source>
        <dbReference type="ARBA" id="ARBA00011738"/>
    </source>
</evidence>
<reference evidence="8" key="1">
    <citation type="submission" date="2021-08" db="EMBL/GenBank/DDBJ databases">
        <title>Hoeflea bacterium WL0058 sp. nov., isolated from the sediment.</title>
        <authorList>
            <person name="Wang L."/>
            <person name="Zhang D."/>
        </authorList>
    </citation>
    <scope>NUCLEOTIDE SEQUENCE</scope>
    <source>
        <strain evidence="8">WL0058</strain>
    </source>
</reference>
<dbReference type="Pfam" id="PF00155">
    <property type="entry name" value="Aminotran_1_2"/>
    <property type="match status" value="1"/>
</dbReference>
<gene>
    <name evidence="8" type="ORF">K1W69_22595</name>
</gene>
<dbReference type="AlphaFoldDB" id="A0AAE2ZSA6"/>
<keyword evidence="4 8" id="KW-0032">Aminotransferase</keyword>
<evidence type="ECO:0000313" key="8">
    <source>
        <dbReference type="EMBL" id="MBW8640002.1"/>
    </source>
</evidence>
<comment type="cofactor">
    <cofactor evidence="1">
        <name>pyridoxal 5'-phosphate</name>
        <dbReference type="ChEBI" id="CHEBI:597326"/>
    </cofactor>
</comment>
<evidence type="ECO:0000259" key="7">
    <source>
        <dbReference type="Pfam" id="PF00155"/>
    </source>
</evidence>
<evidence type="ECO:0000256" key="5">
    <source>
        <dbReference type="ARBA" id="ARBA00022679"/>
    </source>
</evidence>
<name>A0AAE2ZSA6_9HYPH</name>
<dbReference type="PANTHER" id="PTHR42790:SF19">
    <property type="entry name" value="KYNURENINE_ALPHA-AMINOADIPATE AMINOTRANSFERASE, MITOCHONDRIAL"/>
    <property type="match status" value="1"/>
</dbReference>
<proteinExistence type="inferred from homology"/>